<evidence type="ECO:0000256" key="1">
    <source>
        <dbReference type="ARBA" id="ARBA00023157"/>
    </source>
</evidence>
<dbReference type="InterPro" id="IPR043504">
    <property type="entry name" value="Peptidase_S1_PA_chymotrypsin"/>
</dbReference>
<gene>
    <name evidence="4" type="ORF">X797_002846</name>
</gene>
<feature type="chain" id="PRO_5001981081" evidence="2">
    <location>
        <begin position="21"/>
        <end position="255"/>
    </location>
</feature>
<reference evidence="4 5" key="1">
    <citation type="submission" date="2014-02" db="EMBL/GenBank/DDBJ databases">
        <title>The genome sequence of the entomopathogenic fungus Metarhizium robertsii ARSEF 2575.</title>
        <authorList>
            <person name="Giuliano Garisto Donzelli B."/>
            <person name="Roe B.A."/>
            <person name="Macmil S.L."/>
            <person name="Krasnoff S.B."/>
            <person name="Gibson D.M."/>
        </authorList>
    </citation>
    <scope>NUCLEOTIDE SEQUENCE [LARGE SCALE GENOMIC DNA]</scope>
    <source>
        <strain evidence="4 5">ARSEF 2575</strain>
    </source>
</reference>
<organism evidence="4 5">
    <name type="scientific">Metarhizium robertsii</name>
    <dbReference type="NCBI Taxonomy" id="568076"/>
    <lineage>
        <taxon>Eukaryota</taxon>
        <taxon>Fungi</taxon>
        <taxon>Dikarya</taxon>
        <taxon>Ascomycota</taxon>
        <taxon>Pezizomycotina</taxon>
        <taxon>Sordariomycetes</taxon>
        <taxon>Hypocreomycetidae</taxon>
        <taxon>Hypocreales</taxon>
        <taxon>Clavicipitaceae</taxon>
        <taxon>Metarhizium</taxon>
    </lineage>
</organism>
<dbReference type="OrthoDB" id="4915747at2759"/>
<evidence type="ECO:0000313" key="4">
    <source>
        <dbReference type="EMBL" id="EXV05159.1"/>
    </source>
</evidence>
<dbReference type="HOGENOM" id="CLU_006842_7_5_1"/>
<dbReference type="SMART" id="SM00020">
    <property type="entry name" value="Tryp_SPc"/>
    <property type="match status" value="1"/>
</dbReference>
<dbReference type="GO" id="GO:0004252">
    <property type="term" value="F:serine-type endopeptidase activity"/>
    <property type="evidence" value="ECO:0007669"/>
    <property type="project" value="InterPro"/>
</dbReference>
<dbReference type="AlphaFoldDB" id="A0A0A1V4Q0"/>
<dbReference type="InterPro" id="IPR018114">
    <property type="entry name" value="TRYPSIN_HIS"/>
</dbReference>
<keyword evidence="2" id="KW-0732">Signal</keyword>
<dbReference type="InterPro" id="IPR009003">
    <property type="entry name" value="Peptidase_S1_PA"/>
</dbReference>
<dbReference type="PANTHER" id="PTHR24256">
    <property type="entry name" value="TRYPTASE-RELATED"/>
    <property type="match status" value="1"/>
</dbReference>
<dbReference type="Pfam" id="PF00089">
    <property type="entry name" value="Trypsin"/>
    <property type="match status" value="1"/>
</dbReference>
<feature type="domain" description="Peptidase S1" evidence="3">
    <location>
        <begin position="26"/>
        <end position="251"/>
    </location>
</feature>
<dbReference type="InterPro" id="IPR051487">
    <property type="entry name" value="Ser/Thr_Proteases_Immune/Dev"/>
</dbReference>
<dbReference type="Proteomes" id="UP000030151">
    <property type="component" value="Unassembled WGS sequence"/>
</dbReference>
<dbReference type="PROSITE" id="PS00134">
    <property type="entry name" value="TRYPSIN_HIS"/>
    <property type="match status" value="1"/>
</dbReference>
<dbReference type="InterPro" id="IPR001254">
    <property type="entry name" value="Trypsin_dom"/>
</dbReference>
<dbReference type="eggNOG" id="KOG3627">
    <property type="taxonomic scope" value="Eukaryota"/>
</dbReference>
<evidence type="ECO:0000313" key="5">
    <source>
        <dbReference type="Proteomes" id="UP000030151"/>
    </source>
</evidence>
<name>A0A0A1V4Q0_9HYPO</name>
<dbReference type="GO" id="GO:0006508">
    <property type="term" value="P:proteolysis"/>
    <property type="evidence" value="ECO:0007669"/>
    <property type="project" value="InterPro"/>
</dbReference>
<keyword evidence="1" id="KW-1015">Disulfide bond</keyword>
<dbReference type="SUPFAM" id="SSF50494">
    <property type="entry name" value="Trypsin-like serine proteases"/>
    <property type="match status" value="1"/>
</dbReference>
<dbReference type="Gene3D" id="2.40.10.10">
    <property type="entry name" value="Trypsin-like serine proteases"/>
    <property type="match status" value="1"/>
</dbReference>
<feature type="signal peptide" evidence="2">
    <location>
        <begin position="1"/>
        <end position="20"/>
    </location>
</feature>
<sequence>MAHKAAMMLALAVSALSATAATIEKRTAGGEDIKDGELPFMVSLRGEGGGHRCGGALVDSTTVVTAAHCVWGTYSIKAGTANISADGVVVNVKSRHEHPDYVLGNPGGPYAVNDIGILKLETPVERSDTIDYVALAADGSDPVPNSIAISAGWGYQPDITPWPKQLSKVVMPVRDREVCFKISPASFSGRTTVICAGGDGKALCDKDSGGPVIDQETGQLIGVVSFGLGRWPCSPENPMVCTRVGSYISFIKKYL</sequence>
<evidence type="ECO:0000259" key="3">
    <source>
        <dbReference type="SMART" id="SM00020"/>
    </source>
</evidence>
<proteinExistence type="predicted"/>
<dbReference type="CDD" id="cd00190">
    <property type="entry name" value="Tryp_SPc"/>
    <property type="match status" value="1"/>
</dbReference>
<dbReference type="EMBL" id="JELW01000002">
    <property type="protein sequence ID" value="EXV05159.1"/>
    <property type="molecule type" value="Genomic_DNA"/>
</dbReference>
<dbReference type="PRINTS" id="PR00722">
    <property type="entry name" value="CHYMOTRYPSIN"/>
</dbReference>
<evidence type="ECO:0000256" key="2">
    <source>
        <dbReference type="SAM" id="SignalP"/>
    </source>
</evidence>
<protein>
    <submittedName>
        <fullName evidence="4">Peptidase S1 domain protein</fullName>
    </submittedName>
</protein>
<dbReference type="InterPro" id="IPR001314">
    <property type="entry name" value="Peptidase_S1A"/>
</dbReference>
<comment type="caution">
    <text evidence="4">The sequence shown here is derived from an EMBL/GenBank/DDBJ whole genome shotgun (WGS) entry which is preliminary data.</text>
</comment>
<accession>A0A0A1V4Q0</accession>